<dbReference type="InterPro" id="IPR021866">
    <property type="entry name" value="SpoIIAA-like"/>
</dbReference>
<dbReference type="EMBL" id="PDKO01000010">
    <property type="protein sequence ID" value="RXJ62049.1"/>
    <property type="molecule type" value="Genomic_DNA"/>
</dbReference>
<evidence type="ECO:0000256" key="1">
    <source>
        <dbReference type="SAM" id="Coils"/>
    </source>
</evidence>
<dbReference type="Pfam" id="PF11964">
    <property type="entry name" value="SpoIIAA-like"/>
    <property type="match status" value="1"/>
</dbReference>
<dbReference type="Proteomes" id="UP000290191">
    <property type="component" value="Unassembled WGS sequence"/>
</dbReference>
<sequence>MENQIIEQKEKKSYLPEIDLDTKKELAKIGMTASMGITVATSMYMKTKFMKRLHVVAGVALVGFSYWHHTLYQPSKKKTKKELSKIDNSVKELEQTKNGQTEEEQVEEENLAISLNDFFVELAVKGKLTHKESQSFKDKIDTLLSNYEVPSINILLDIREFEGIELKGLWDEILFTVKHIKEIKKVSIVGHSKFEEYFINIAHKMISFKLKYFEDYSKAREWLLSN</sequence>
<reference evidence="3 4" key="1">
    <citation type="submission" date="2017-10" db="EMBL/GenBank/DDBJ databases">
        <title>Genomics of the genus Arcobacter.</title>
        <authorList>
            <person name="Perez-Cataluna A."/>
            <person name="Figueras M.J."/>
        </authorList>
    </citation>
    <scope>NUCLEOTIDE SEQUENCE [LARGE SCALE GENOMIC DNA]</scope>
    <source>
        <strain evidence="3 4">DSM 24636</strain>
    </source>
</reference>
<dbReference type="SUPFAM" id="SSF52091">
    <property type="entry name" value="SpoIIaa-like"/>
    <property type="match status" value="1"/>
</dbReference>
<proteinExistence type="predicted"/>
<organism evidence="3 4">
    <name type="scientific">Halarcobacter anaerophilus</name>
    <dbReference type="NCBI Taxonomy" id="877500"/>
    <lineage>
        <taxon>Bacteria</taxon>
        <taxon>Pseudomonadati</taxon>
        <taxon>Campylobacterota</taxon>
        <taxon>Epsilonproteobacteria</taxon>
        <taxon>Campylobacterales</taxon>
        <taxon>Arcobacteraceae</taxon>
        <taxon>Halarcobacter</taxon>
    </lineage>
</organism>
<evidence type="ECO:0008006" key="5">
    <source>
        <dbReference type="Google" id="ProtNLM"/>
    </source>
</evidence>
<keyword evidence="1" id="KW-0175">Coiled coil</keyword>
<gene>
    <name evidence="3" type="ORF">CRV06_11500</name>
</gene>
<dbReference type="Gene3D" id="3.40.50.10600">
    <property type="entry name" value="SpoIIaa-like domains"/>
    <property type="match status" value="1"/>
</dbReference>
<feature type="coiled-coil region" evidence="1">
    <location>
        <begin position="76"/>
        <end position="110"/>
    </location>
</feature>
<dbReference type="OrthoDB" id="5460567at2"/>
<keyword evidence="2" id="KW-0812">Transmembrane</keyword>
<dbReference type="RefSeq" id="WP_129082578.1">
    <property type="nucleotide sequence ID" value="NZ_CP041070.1"/>
</dbReference>
<feature type="transmembrane region" description="Helical" evidence="2">
    <location>
        <begin position="53"/>
        <end position="72"/>
    </location>
</feature>
<keyword evidence="4" id="KW-1185">Reference proteome</keyword>
<accession>A0A4Q0Y0C6</accession>
<protein>
    <recommendedName>
        <fullName evidence="5">STAS/SEC14 domain-containing protein</fullName>
    </recommendedName>
</protein>
<evidence type="ECO:0000313" key="4">
    <source>
        <dbReference type="Proteomes" id="UP000290191"/>
    </source>
</evidence>
<name>A0A4Q0Y0C6_9BACT</name>
<keyword evidence="2" id="KW-1133">Transmembrane helix</keyword>
<dbReference type="InterPro" id="IPR038396">
    <property type="entry name" value="SpoIIAA-like_sf"/>
</dbReference>
<evidence type="ECO:0000313" key="3">
    <source>
        <dbReference type="EMBL" id="RXJ62049.1"/>
    </source>
</evidence>
<keyword evidence="2" id="KW-0472">Membrane</keyword>
<dbReference type="AlphaFoldDB" id="A0A4Q0Y0C6"/>
<dbReference type="STRING" id="877500.GCA_000935065_00867"/>
<comment type="caution">
    <text evidence="3">The sequence shown here is derived from an EMBL/GenBank/DDBJ whole genome shotgun (WGS) entry which is preliminary data.</text>
</comment>
<evidence type="ECO:0000256" key="2">
    <source>
        <dbReference type="SAM" id="Phobius"/>
    </source>
</evidence>
<dbReference type="InterPro" id="IPR036513">
    <property type="entry name" value="STAS_dom_sf"/>
</dbReference>